<evidence type="ECO:0000256" key="5">
    <source>
        <dbReference type="ARBA" id="ARBA00023157"/>
    </source>
</evidence>
<dbReference type="EC" id="1.8.3.2" evidence="6"/>
<accession>A0A1X6P841</accession>
<organism evidence="8 9">
    <name type="scientific">Porphyra umbilicalis</name>
    <name type="common">Purple laver</name>
    <name type="synonym">Red alga</name>
    <dbReference type="NCBI Taxonomy" id="2786"/>
    <lineage>
        <taxon>Eukaryota</taxon>
        <taxon>Rhodophyta</taxon>
        <taxon>Bangiophyceae</taxon>
        <taxon>Bangiales</taxon>
        <taxon>Bangiaceae</taxon>
        <taxon>Porphyra</taxon>
    </lineage>
</organism>
<dbReference type="AlphaFoldDB" id="A0A1X6P841"/>
<comment type="cofactor">
    <cofactor evidence="1 6">
        <name>FAD</name>
        <dbReference type="ChEBI" id="CHEBI:57692"/>
    </cofactor>
</comment>
<keyword evidence="2 6" id="KW-0285">Flavoprotein</keyword>
<evidence type="ECO:0000259" key="7">
    <source>
        <dbReference type="PROSITE" id="PS51324"/>
    </source>
</evidence>
<gene>
    <name evidence="8" type="ORF">BU14_0166s0027</name>
</gene>
<evidence type="ECO:0000256" key="1">
    <source>
        <dbReference type="ARBA" id="ARBA00001974"/>
    </source>
</evidence>
<sequence length="204" mass="20785">MRRAVAGAGLAGLLLLVGIVLVAAPWAAPWSAAARLGAAAVVEAGGVSQAAATAAVARDSVAVPPPPPPTTALRAPTTTVAGVNASAVEKKAELGRAGWTLIHTTAATLPTPLTPAARDGVVALLRAVAQTYPCKECREHFASFIAVHPIDIESRDSILQWTCIAHNAVNARQHKPAYPCGDIKALDARWGDCGCDRGPGAAKA</sequence>
<dbReference type="InterPro" id="IPR039799">
    <property type="entry name" value="ALR/ERV"/>
</dbReference>
<evidence type="ECO:0000256" key="2">
    <source>
        <dbReference type="ARBA" id="ARBA00022630"/>
    </source>
</evidence>
<evidence type="ECO:0000256" key="6">
    <source>
        <dbReference type="RuleBase" id="RU371123"/>
    </source>
</evidence>
<evidence type="ECO:0000313" key="9">
    <source>
        <dbReference type="Proteomes" id="UP000218209"/>
    </source>
</evidence>
<dbReference type="Pfam" id="PF04777">
    <property type="entry name" value="Evr1_Alr"/>
    <property type="match status" value="1"/>
</dbReference>
<evidence type="ECO:0000256" key="4">
    <source>
        <dbReference type="ARBA" id="ARBA00023002"/>
    </source>
</evidence>
<dbReference type="Proteomes" id="UP000218209">
    <property type="component" value="Unassembled WGS sequence"/>
</dbReference>
<dbReference type="GO" id="GO:0005739">
    <property type="term" value="C:mitochondrion"/>
    <property type="evidence" value="ECO:0007669"/>
    <property type="project" value="TreeGrafter"/>
</dbReference>
<feature type="domain" description="ERV/ALR sulfhydryl oxidase" evidence="7">
    <location>
        <begin position="86"/>
        <end position="190"/>
    </location>
</feature>
<dbReference type="Gene3D" id="1.20.120.310">
    <property type="entry name" value="ERV/ALR sulfhydryl oxidase domain"/>
    <property type="match status" value="1"/>
</dbReference>
<dbReference type="InterPro" id="IPR017905">
    <property type="entry name" value="ERV/ALR_sulphydryl_oxidase"/>
</dbReference>
<keyword evidence="9" id="KW-1185">Reference proteome</keyword>
<dbReference type="PROSITE" id="PS51324">
    <property type="entry name" value="ERV_ALR"/>
    <property type="match status" value="1"/>
</dbReference>
<keyword evidence="3 6" id="KW-0274">FAD</keyword>
<dbReference type="PANTHER" id="PTHR12645">
    <property type="entry name" value="ALR/ERV"/>
    <property type="match status" value="1"/>
</dbReference>
<name>A0A1X6P841_PORUM</name>
<comment type="catalytic activity">
    <reaction evidence="6">
        <text>2 R'C(R)SH + O2 = R'C(R)S-S(R)CR' + H2O2</text>
        <dbReference type="Rhea" id="RHEA:17357"/>
        <dbReference type="ChEBI" id="CHEBI:15379"/>
        <dbReference type="ChEBI" id="CHEBI:16240"/>
        <dbReference type="ChEBI" id="CHEBI:16520"/>
        <dbReference type="ChEBI" id="CHEBI:17412"/>
        <dbReference type="EC" id="1.8.3.2"/>
    </reaction>
</comment>
<proteinExistence type="predicted"/>
<keyword evidence="4 6" id="KW-0560">Oxidoreductase</keyword>
<dbReference type="InterPro" id="IPR036774">
    <property type="entry name" value="ERV/ALR_sulphydryl_oxid_sf"/>
</dbReference>
<dbReference type="GO" id="GO:0016971">
    <property type="term" value="F:flavin-dependent sulfhydryl oxidase activity"/>
    <property type="evidence" value="ECO:0007669"/>
    <property type="project" value="InterPro"/>
</dbReference>
<protein>
    <recommendedName>
        <fullName evidence="6">Sulfhydryl oxidase</fullName>
        <ecNumber evidence="6">1.8.3.2</ecNumber>
    </recommendedName>
</protein>
<dbReference type="EMBL" id="KV918849">
    <property type="protein sequence ID" value="OSX76987.1"/>
    <property type="molecule type" value="Genomic_DNA"/>
</dbReference>
<dbReference type="GO" id="GO:0050660">
    <property type="term" value="F:flavin adenine dinucleotide binding"/>
    <property type="evidence" value="ECO:0007669"/>
    <property type="project" value="TreeGrafter"/>
</dbReference>
<dbReference type="PANTHER" id="PTHR12645:SF0">
    <property type="entry name" value="FAD-LINKED SULFHYDRYL OXIDASE ALR"/>
    <property type="match status" value="1"/>
</dbReference>
<dbReference type="SUPFAM" id="SSF69000">
    <property type="entry name" value="FAD-dependent thiol oxidase"/>
    <property type="match status" value="1"/>
</dbReference>
<keyword evidence="5" id="KW-1015">Disulfide bond</keyword>
<evidence type="ECO:0000313" key="8">
    <source>
        <dbReference type="EMBL" id="OSX76987.1"/>
    </source>
</evidence>
<dbReference type="OrthoDB" id="59470at2759"/>
<reference evidence="8 9" key="1">
    <citation type="submission" date="2017-03" db="EMBL/GenBank/DDBJ databases">
        <title>WGS assembly of Porphyra umbilicalis.</title>
        <authorList>
            <person name="Brawley S.H."/>
            <person name="Blouin N.A."/>
            <person name="Ficko-Blean E."/>
            <person name="Wheeler G.L."/>
            <person name="Lohr M."/>
            <person name="Goodson H.V."/>
            <person name="Jenkins J.W."/>
            <person name="Blaby-Haas C.E."/>
            <person name="Helliwell K.E."/>
            <person name="Chan C."/>
            <person name="Marriage T."/>
            <person name="Bhattacharya D."/>
            <person name="Klein A.S."/>
            <person name="Badis Y."/>
            <person name="Brodie J."/>
            <person name="Cao Y."/>
            <person name="Collen J."/>
            <person name="Dittami S.M."/>
            <person name="Gachon C.M."/>
            <person name="Green B.R."/>
            <person name="Karpowicz S."/>
            <person name="Kim J.W."/>
            <person name="Kudahl U."/>
            <person name="Lin S."/>
            <person name="Michel G."/>
            <person name="Mittag M."/>
            <person name="Olson B.J."/>
            <person name="Pangilinan J."/>
            <person name="Peng Y."/>
            <person name="Qiu H."/>
            <person name="Shu S."/>
            <person name="Singer J.T."/>
            <person name="Smith A.G."/>
            <person name="Sprecher B.N."/>
            <person name="Wagner V."/>
            <person name="Wang W."/>
            <person name="Wang Z.-Y."/>
            <person name="Yan J."/>
            <person name="Yarish C."/>
            <person name="Zoeuner-Riek S."/>
            <person name="Zhuang Y."/>
            <person name="Zou Y."/>
            <person name="Lindquist E.A."/>
            <person name="Grimwood J."/>
            <person name="Barry K."/>
            <person name="Rokhsar D.S."/>
            <person name="Schmutz J."/>
            <person name="Stiller J.W."/>
            <person name="Grossman A.R."/>
            <person name="Prochnik S.E."/>
        </authorList>
    </citation>
    <scope>NUCLEOTIDE SEQUENCE [LARGE SCALE GENOMIC DNA]</scope>
    <source>
        <strain evidence="8">4086291</strain>
    </source>
</reference>
<evidence type="ECO:0000256" key="3">
    <source>
        <dbReference type="ARBA" id="ARBA00022827"/>
    </source>
</evidence>